<dbReference type="OrthoDB" id="5836119at2759"/>
<sequence length="689" mass="73893">MPPKAARGAGRGRGRGRGKAPAPPAAEQPAVSQPNPQNDMGSQSAMAPSSPSEPPAPKMTTPQNELLDDTGPSPNSSPATVWTETPAPTPIRPSTLRPEPPPILPPTRGGIASRGSRVKTTESRFKPKNIRRDARELEDMRKKEKARLDALAAEEASREAFKARAMGRGRGMRGRGDAMGRGAGKGAGKGAGRGRGGTASGIFGVVPEALQKNPEFLASKASGAGGSSRSGGSGPGGPKTFKGEGAGASRGDYTSSGMALSKDFIPDPQYPDEDLDAPRVDIEHINLVSDDSDDDVIFTGSRKVPNGRGKSTNKRGLKPVRLHREEHKERLTLVNTEPAIKIQSDSDEEFPAIDELRSSRAPAKEKEFTGTYEDFEANTRIKVEPGLELTFNGTRPPPATSTDPQRQVKDRTSSPESKRKTKDQLANSAIDLGGPEDDAAAKAKKERKARTFIKKKDTKPVIQTEEDRAEYERHLEDVAILANELGGLQGNLGAQPQDAEGDVAMDGGVNQYRDNKAGRLYLFQFPPVLPELYNPKHPKPKTKAEIRAENEKVKAEQDVQMGGMSAKAKGKMKDATVDATAIKVEEEVVLGPDGKPKKEEEKRKRDEVVHEEGWIGKLVVRESGRVELCWGGTNLLVGRGVDAGFLTTGVMVDMIEKGPPGGGAPEGKAMSMGQVMGKFVVTPDWEKMV</sequence>
<keyword evidence="2" id="KW-0240">DNA-directed RNA polymerase</keyword>
<feature type="compositionally biased region" description="Basic residues" evidence="5">
    <location>
        <begin position="442"/>
        <end position="451"/>
    </location>
</feature>
<dbReference type="GO" id="GO:0003677">
    <property type="term" value="F:DNA binding"/>
    <property type="evidence" value="ECO:0007669"/>
    <property type="project" value="InterPro"/>
</dbReference>
<dbReference type="Pfam" id="PF05132">
    <property type="entry name" value="RNA_pol_Rpc4"/>
    <property type="match status" value="1"/>
</dbReference>
<evidence type="ECO:0000256" key="2">
    <source>
        <dbReference type="ARBA" id="ARBA00022478"/>
    </source>
</evidence>
<dbReference type="STRING" id="1095630.A0A2J6T6Y7"/>
<dbReference type="AlphaFoldDB" id="A0A2J6T6Y7"/>
<dbReference type="Proteomes" id="UP000235371">
    <property type="component" value="Unassembled WGS sequence"/>
</dbReference>
<name>A0A2J6T6Y7_9HELO</name>
<evidence type="ECO:0008006" key="8">
    <source>
        <dbReference type="Google" id="ProtNLM"/>
    </source>
</evidence>
<evidence type="ECO:0000313" key="6">
    <source>
        <dbReference type="EMBL" id="PMD58713.1"/>
    </source>
</evidence>
<dbReference type="EMBL" id="KZ613817">
    <property type="protein sequence ID" value="PMD58713.1"/>
    <property type="molecule type" value="Genomic_DNA"/>
</dbReference>
<dbReference type="InterPro" id="IPR007811">
    <property type="entry name" value="RPC4"/>
</dbReference>
<feature type="compositionally biased region" description="Basic and acidic residues" evidence="5">
    <location>
        <begin position="119"/>
        <end position="148"/>
    </location>
</feature>
<keyword evidence="7" id="KW-1185">Reference proteome</keyword>
<evidence type="ECO:0000256" key="3">
    <source>
        <dbReference type="ARBA" id="ARBA00023163"/>
    </source>
</evidence>
<evidence type="ECO:0000256" key="1">
    <source>
        <dbReference type="ARBA" id="ARBA00004123"/>
    </source>
</evidence>
<gene>
    <name evidence="6" type="ORF">K444DRAFT_663988</name>
</gene>
<feature type="compositionally biased region" description="Basic and acidic residues" evidence="5">
    <location>
        <begin position="406"/>
        <end position="418"/>
    </location>
</feature>
<dbReference type="InParanoid" id="A0A2J6T6Y7"/>
<feature type="region of interest" description="Disordered" evidence="5">
    <location>
        <begin position="216"/>
        <end position="275"/>
    </location>
</feature>
<evidence type="ECO:0000313" key="7">
    <source>
        <dbReference type="Proteomes" id="UP000235371"/>
    </source>
</evidence>
<evidence type="ECO:0000256" key="5">
    <source>
        <dbReference type="SAM" id="MobiDB-lite"/>
    </source>
</evidence>
<dbReference type="RefSeq" id="XP_024735617.1">
    <property type="nucleotide sequence ID" value="XM_024886911.1"/>
</dbReference>
<feature type="region of interest" description="Disordered" evidence="5">
    <location>
        <begin position="293"/>
        <end position="451"/>
    </location>
</feature>
<feature type="compositionally biased region" description="Gly residues" evidence="5">
    <location>
        <begin position="223"/>
        <end position="237"/>
    </location>
</feature>
<feature type="compositionally biased region" description="Polar residues" evidence="5">
    <location>
        <begin position="72"/>
        <end position="83"/>
    </location>
</feature>
<feature type="region of interest" description="Disordered" evidence="5">
    <location>
        <begin position="1"/>
        <end position="200"/>
    </location>
</feature>
<organism evidence="6 7">
    <name type="scientific">Hyaloscypha bicolor E</name>
    <dbReference type="NCBI Taxonomy" id="1095630"/>
    <lineage>
        <taxon>Eukaryota</taxon>
        <taxon>Fungi</taxon>
        <taxon>Dikarya</taxon>
        <taxon>Ascomycota</taxon>
        <taxon>Pezizomycotina</taxon>
        <taxon>Leotiomycetes</taxon>
        <taxon>Helotiales</taxon>
        <taxon>Hyaloscyphaceae</taxon>
        <taxon>Hyaloscypha</taxon>
        <taxon>Hyaloscypha bicolor</taxon>
    </lineage>
</organism>
<proteinExistence type="predicted"/>
<evidence type="ECO:0000256" key="4">
    <source>
        <dbReference type="ARBA" id="ARBA00023242"/>
    </source>
</evidence>
<keyword evidence="4" id="KW-0539">Nucleus</keyword>
<keyword evidence="3" id="KW-0804">Transcription</keyword>
<dbReference type="GeneID" id="36594988"/>
<comment type="subcellular location">
    <subcellularLocation>
        <location evidence="1">Nucleus</location>
    </subcellularLocation>
</comment>
<protein>
    <recommendedName>
        <fullName evidence="8">DNA-directed RNA polymerase III RPC4</fullName>
    </recommendedName>
</protein>
<dbReference type="GO" id="GO:0042797">
    <property type="term" value="P:tRNA transcription by RNA polymerase III"/>
    <property type="evidence" value="ECO:0007669"/>
    <property type="project" value="TreeGrafter"/>
</dbReference>
<reference evidence="6 7" key="1">
    <citation type="submission" date="2016-04" db="EMBL/GenBank/DDBJ databases">
        <title>A degradative enzymes factory behind the ericoid mycorrhizal symbiosis.</title>
        <authorList>
            <consortium name="DOE Joint Genome Institute"/>
            <person name="Martino E."/>
            <person name="Morin E."/>
            <person name="Grelet G."/>
            <person name="Kuo A."/>
            <person name="Kohler A."/>
            <person name="Daghino S."/>
            <person name="Barry K."/>
            <person name="Choi C."/>
            <person name="Cichocki N."/>
            <person name="Clum A."/>
            <person name="Copeland A."/>
            <person name="Hainaut M."/>
            <person name="Haridas S."/>
            <person name="Labutti K."/>
            <person name="Lindquist E."/>
            <person name="Lipzen A."/>
            <person name="Khouja H.-R."/>
            <person name="Murat C."/>
            <person name="Ohm R."/>
            <person name="Olson A."/>
            <person name="Spatafora J."/>
            <person name="Veneault-Fourrey C."/>
            <person name="Henrissat B."/>
            <person name="Grigoriev I."/>
            <person name="Martin F."/>
            <person name="Perotto S."/>
        </authorList>
    </citation>
    <scope>NUCLEOTIDE SEQUENCE [LARGE SCALE GENOMIC DNA]</scope>
    <source>
        <strain evidence="6 7">E</strain>
    </source>
</reference>
<feature type="compositionally biased region" description="Basic and acidic residues" evidence="5">
    <location>
        <begin position="322"/>
        <end position="331"/>
    </location>
</feature>
<feature type="compositionally biased region" description="Basic residues" evidence="5">
    <location>
        <begin position="311"/>
        <end position="321"/>
    </location>
</feature>
<dbReference type="PANTHER" id="PTHR13408">
    <property type="entry name" value="DNA-DIRECTED RNA POLYMERASE III"/>
    <property type="match status" value="1"/>
</dbReference>
<accession>A0A2J6T6Y7</accession>
<dbReference type="PANTHER" id="PTHR13408:SF0">
    <property type="entry name" value="DNA-DIRECTED RNA POLYMERASE III SUBUNIT RPC4"/>
    <property type="match status" value="1"/>
</dbReference>
<feature type="compositionally biased region" description="Basic and acidic residues" evidence="5">
    <location>
        <begin position="354"/>
        <end position="368"/>
    </location>
</feature>
<feature type="compositionally biased region" description="Gly residues" evidence="5">
    <location>
        <begin position="177"/>
        <end position="199"/>
    </location>
</feature>
<dbReference type="GO" id="GO:0005666">
    <property type="term" value="C:RNA polymerase III complex"/>
    <property type="evidence" value="ECO:0007669"/>
    <property type="project" value="InterPro"/>
</dbReference>